<organism evidence="1 2">
    <name type="scientific">Lasius platythorax</name>
    <dbReference type="NCBI Taxonomy" id="488582"/>
    <lineage>
        <taxon>Eukaryota</taxon>
        <taxon>Metazoa</taxon>
        <taxon>Ecdysozoa</taxon>
        <taxon>Arthropoda</taxon>
        <taxon>Hexapoda</taxon>
        <taxon>Insecta</taxon>
        <taxon>Pterygota</taxon>
        <taxon>Neoptera</taxon>
        <taxon>Endopterygota</taxon>
        <taxon>Hymenoptera</taxon>
        <taxon>Apocrita</taxon>
        <taxon>Aculeata</taxon>
        <taxon>Formicoidea</taxon>
        <taxon>Formicidae</taxon>
        <taxon>Formicinae</taxon>
        <taxon>Lasius</taxon>
        <taxon>Lasius</taxon>
    </lineage>
</organism>
<dbReference type="EMBL" id="OZ034833">
    <property type="protein sequence ID" value="CAL1674903.1"/>
    <property type="molecule type" value="Genomic_DNA"/>
</dbReference>
<reference evidence="1" key="1">
    <citation type="submission" date="2024-04" db="EMBL/GenBank/DDBJ databases">
        <authorList>
            <consortium name="Molecular Ecology Group"/>
        </authorList>
    </citation>
    <scope>NUCLEOTIDE SEQUENCE</scope>
</reference>
<accession>A0AAV2N4V6</accession>
<proteinExistence type="predicted"/>
<keyword evidence="2" id="KW-1185">Reference proteome</keyword>
<dbReference type="AlphaFoldDB" id="A0AAV2N4V6"/>
<name>A0AAV2N4V6_9HYME</name>
<gene>
    <name evidence="1" type="ORF">LPLAT_LOCUS1429</name>
</gene>
<dbReference type="Proteomes" id="UP001497644">
    <property type="component" value="Chromosome 10"/>
</dbReference>
<protein>
    <submittedName>
        <fullName evidence="1">Uncharacterized protein</fullName>
    </submittedName>
</protein>
<evidence type="ECO:0000313" key="1">
    <source>
        <dbReference type="EMBL" id="CAL1674903.1"/>
    </source>
</evidence>
<sequence length="132" mass="14900">MTWQNCYGRNEKILLQRVIIDDDRGNTRTEGFNEIRSPEIAPGMIRAPSSLIGKNGHAQTSVLPRDFNKLREGIHDAGRRAAESALLVNERAVVASRTIASRHRGSQQDPIVRASLFRNTIVPIHDVTEYRR</sequence>
<evidence type="ECO:0000313" key="2">
    <source>
        <dbReference type="Proteomes" id="UP001497644"/>
    </source>
</evidence>